<feature type="signal peptide" evidence="1">
    <location>
        <begin position="1"/>
        <end position="27"/>
    </location>
</feature>
<proteinExistence type="predicted"/>
<sequence>MTMTARLACLLPLALASAGCTMSPSHAVIAAAERPQDGQPGIFRLTVQASGRQNDMLFLNSEPDYRDQRNVSVALTRPAAAVLAARYHADPGDYLLGKHLHVSGVAQRVRIFFLADGKPTDKYYYQTHIVVRDPDQLTIVS</sequence>
<protein>
    <submittedName>
        <fullName evidence="2">Uncharacterized protein</fullName>
    </submittedName>
</protein>
<evidence type="ECO:0000313" key="2">
    <source>
        <dbReference type="EMBL" id="WBO21086.1"/>
    </source>
</evidence>
<evidence type="ECO:0000313" key="3">
    <source>
        <dbReference type="Proteomes" id="UP001210865"/>
    </source>
</evidence>
<dbReference type="RefSeq" id="WP_270075736.1">
    <property type="nucleotide sequence ID" value="NZ_CP115174.1"/>
</dbReference>
<dbReference type="Proteomes" id="UP001210865">
    <property type="component" value="Chromosome"/>
</dbReference>
<feature type="chain" id="PRO_5047391218" evidence="1">
    <location>
        <begin position="28"/>
        <end position="141"/>
    </location>
</feature>
<name>A0ABY7NHR7_9SPHN</name>
<dbReference type="PROSITE" id="PS51257">
    <property type="entry name" value="PROKAR_LIPOPROTEIN"/>
    <property type="match status" value="1"/>
</dbReference>
<accession>A0ABY7NHR7</accession>
<gene>
    <name evidence="2" type="ORF">PBT88_12825</name>
</gene>
<keyword evidence="3" id="KW-1185">Reference proteome</keyword>
<keyword evidence="1" id="KW-0732">Signal</keyword>
<organism evidence="2 3">
    <name type="scientific">Sphingomonas abietis</name>
    <dbReference type="NCBI Taxonomy" id="3012344"/>
    <lineage>
        <taxon>Bacteria</taxon>
        <taxon>Pseudomonadati</taxon>
        <taxon>Pseudomonadota</taxon>
        <taxon>Alphaproteobacteria</taxon>
        <taxon>Sphingomonadales</taxon>
        <taxon>Sphingomonadaceae</taxon>
        <taxon>Sphingomonas</taxon>
    </lineage>
</organism>
<reference evidence="2 3" key="1">
    <citation type="submission" date="2022-12" db="EMBL/GenBank/DDBJ databases">
        <title>Sphingomonas abieness sp. nov., an endophytic bacterium isolated from Abies koreana.</title>
        <authorList>
            <person name="Jiang L."/>
            <person name="Lee J."/>
        </authorList>
    </citation>
    <scope>NUCLEOTIDE SEQUENCE [LARGE SCALE GENOMIC DNA]</scope>
    <source>
        <strain evidence="3">PAMB 00755</strain>
    </source>
</reference>
<dbReference type="EMBL" id="CP115174">
    <property type="protein sequence ID" value="WBO21086.1"/>
    <property type="molecule type" value="Genomic_DNA"/>
</dbReference>
<evidence type="ECO:0000256" key="1">
    <source>
        <dbReference type="SAM" id="SignalP"/>
    </source>
</evidence>